<dbReference type="GO" id="GO:0043571">
    <property type="term" value="P:maintenance of CRISPR repeat elements"/>
    <property type="evidence" value="ECO:0007669"/>
    <property type="project" value="UniProtKB-UniRule"/>
</dbReference>
<dbReference type="NCBIfam" id="TIGR03638">
    <property type="entry name" value="cas1_ECOLI"/>
    <property type="match status" value="1"/>
</dbReference>
<dbReference type="InterPro" id="IPR042206">
    <property type="entry name" value="CRISPR-assoc_Cas1_C"/>
</dbReference>
<feature type="region of interest" description="Disordered" evidence="9">
    <location>
        <begin position="321"/>
        <end position="341"/>
    </location>
</feature>
<keyword evidence="8" id="KW-0464">Manganese</keyword>
<feature type="compositionally biased region" description="Acidic residues" evidence="9">
    <location>
        <begin position="332"/>
        <end position="341"/>
    </location>
</feature>
<proteinExistence type="inferred from homology"/>
<dbReference type="NCBIfam" id="TIGR00287">
    <property type="entry name" value="cas1"/>
    <property type="match status" value="1"/>
</dbReference>
<dbReference type="InterPro" id="IPR050646">
    <property type="entry name" value="Cas1"/>
</dbReference>
<sequence length="341" mass="36847">MTGAARRKLAAPTLAMLPRIADSLSFLYTEAVRIVQDDTGVCAQVESPRGTDRVYIPTAALACVLLGPGTSITQPAMATIARHGTTVVWTGAGGVRTYSGTVPASLTTAWLEKQVRAWADDKSRLDVAVRMYEARFGLGSAPVGASLAKLRGLEGARIKALYKLLTTKHGIKRFRRNYDPEAWDSQDPVNKALSSANSCMYGVVHAAVLALGCSPALGFIHNGTQMAFVYDVADIYKARVTIPLAFSLHDSANPERDARRRLREDFKAFKLMPKIVADVQSLIDPSNESPAFSDRSSDIVHLWDPQMGALPAGVNYGSESFDSFPGVPDGLDGYDLDDRDP</sequence>
<keyword evidence="7 8" id="KW-0238">DNA-binding</keyword>
<dbReference type="EMBL" id="BOOW01000062">
    <property type="protein sequence ID" value="GII97529.1"/>
    <property type="molecule type" value="Genomic_DNA"/>
</dbReference>
<comment type="caution">
    <text evidence="10">The sequence shown here is derived from an EMBL/GenBank/DDBJ whole genome shotgun (WGS) entry which is preliminary data.</text>
</comment>
<evidence type="ECO:0000313" key="10">
    <source>
        <dbReference type="EMBL" id="GII97529.1"/>
    </source>
</evidence>
<dbReference type="InterPro" id="IPR019851">
    <property type="entry name" value="CRISPR-assoc_Cas1_ECOLI"/>
</dbReference>
<keyword evidence="3 8" id="KW-0255">Endonuclease</keyword>
<dbReference type="GO" id="GO:0004520">
    <property type="term" value="F:DNA endonuclease activity"/>
    <property type="evidence" value="ECO:0007669"/>
    <property type="project" value="InterPro"/>
</dbReference>
<gene>
    <name evidence="10" type="primary">cas1_2</name>
    <name evidence="8" type="synonym">cas1</name>
    <name evidence="10" type="ORF">Ssi02_77600</name>
</gene>
<keyword evidence="5 8" id="KW-0460">Magnesium</keyword>
<evidence type="ECO:0000256" key="3">
    <source>
        <dbReference type="ARBA" id="ARBA00022759"/>
    </source>
</evidence>
<feature type="binding site" evidence="8">
    <location>
        <position position="221"/>
    </location>
    <ligand>
        <name>Mn(2+)</name>
        <dbReference type="ChEBI" id="CHEBI:29035"/>
    </ligand>
</feature>
<dbReference type="GO" id="GO:0046872">
    <property type="term" value="F:metal ion binding"/>
    <property type="evidence" value="ECO:0007669"/>
    <property type="project" value="UniProtKB-UniRule"/>
</dbReference>
<dbReference type="CDD" id="cd09719">
    <property type="entry name" value="Cas1_I-E"/>
    <property type="match status" value="1"/>
</dbReference>
<dbReference type="RefSeq" id="WP_204033923.1">
    <property type="nucleotide sequence ID" value="NZ_BOOW01000062.1"/>
</dbReference>
<evidence type="ECO:0000256" key="8">
    <source>
        <dbReference type="HAMAP-Rule" id="MF_01470"/>
    </source>
</evidence>
<evidence type="ECO:0000313" key="11">
    <source>
        <dbReference type="Proteomes" id="UP000606172"/>
    </source>
</evidence>
<dbReference type="InterPro" id="IPR042211">
    <property type="entry name" value="CRISPR-assoc_Cas1_N"/>
</dbReference>
<comment type="similarity">
    <text evidence="8">Belongs to the CRISPR-associated endonuclease Cas1 family.</text>
</comment>
<keyword evidence="4 8" id="KW-0378">Hydrolase</keyword>
<accession>A0A919RRR0</accession>
<dbReference type="Pfam" id="PF01867">
    <property type="entry name" value="Cas_Cas1"/>
    <property type="match status" value="1"/>
</dbReference>
<comment type="function">
    <text evidence="8">CRISPR (clustered regularly interspaced short palindromic repeat), is an adaptive immune system that provides protection against mobile genetic elements (viruses, transposable elements and conjugative plasmids). CRISPR clusters contain spacers, sequences complementary to antecedent mobile elements, and target invading nucleic acids. CRISPR clusters are transcribed and processed into CRISPR RNA (crRNA). Acts as a dsDNA endonuclease. Involved in the integration of spacer DNA into the CRISPR cassette.</text>
</comment>
<name>A0A919RRR0_9ACTN</name>
<dbReference type="EC" id="3.1.-.-" evidence="8"/>
<organism evidence="10 11">
    <name type="scientific">Sinosporangium siamense</name>
    <dbReference type="NCBI Taxonomy" id="1367973"/>
    <lineage>
        <taxon>Bacteria</taxon>
        <taxon>Bacillati</taxon>
        <taxon>Actinomycetota</taxon>
        <taxon>Actinomycetes</taxon>
        <taxon>Streptosporangiales</taxon>
        <taxon>Streptosporangiaceae</taxon>
        <taxon>Sinosporangium</taxon>
    </lineage>
</organism>
<comment type="subunit">
    <text evidence="8">Homodimer, forms a heterotetramer with a Cas2 homodimer.</text>
</comment>
<dbReference type="AlphaFoldDB" id="A0A919RRR0"/>
<dbReference type="Gene3D" id="1.20.120.920">
    <property type="entry name" value="CRISPR-associated endonuclease Cas1, C-terminal domain"/>
    <property type="match status" value="1"/>
</dbReference>
<evidence type="ECO:0000256" key="1">
    <source>
        <dbReference type="ARBA" id="ARBA00022722"/>
    </source>
</evidence>
<dbReference type="Proteomes" id="UP000606172">
    <property type="component" value="Unassembled WGS sequence"/>
</dbReference>
<dbReference type="GO" id="GO:0051607">
    <property type="term" value="P:defense response to virus"/>
    <property type="evidence" value="ECO:0007669"/>
    <property type="project" value="UniProtKB-UniRule"/>
</dbReference>
<keyword evidence="1 8" id="KW-0540">Nuclease</keyword>
<dbReference type="PANTHER" id="PTHR34353:SF3">
    <property type="entry name" value="CRISPR-ASSOCIATED ENDONUCLEASE CAS1"/>
    <property type="match status" value="1"/>
</dbReference>
<dbReference type="InterPro" id="IPR002729">
    <property type="entry name" value="CRISPR-assoc_Cas1"/>
</dbReference>
<reference evidence="10" key="1">
    <citation type="submission" date="2021-01" db="EMBL/GenBank/DDBJ databases">
        <title>Whole genome shotgun sequence of Sinosporangium siamense NBRC 109515.</title>
        <authorList>
            <person name="Komaki H."/>
            <person name="Tamura T."/>
        </authorList>
    </citation>
    <scope>NUCLEOTIDE SEQUENCE</scope>
    <source>
        <strain evidence="10">NBRC 109515</strain>
    </source>
</reference>
<keyword evidence="11" id="KW-1185">Reference proteome</keyword>
<dbReference type="HAMAP" id="MF_01470">
    <property type="entry name" value="Cas1"/>
    <property type="match status" value="1"/>
</dbReference>
<keyword evidence="2 8" id="KW-0479">Metal-binding</keyword>
<dbReference type="Gene3D" id="3.100.10.20">
    <property type="entry name" value="CRISPR-associated endonuclease Cas1, N-terminal domain"/>
    <property type="match status" value="1"/>
</dbReference>
<evidence type="ECO:0000256" key="6">
    <source>
        <dbReference type="ARBA" id="ARBA00023118"/>
    </source>
</evidence>
<evidence type="ECO:0000256" key="5">
    <source>
        <dbReference type="ARBA" id="ARBA00022842"/>
    </source>
</evidence>
<evidence type="ECO:0000256" key="7">
    <source>
        <dbReference type="ARBA" id="ARBA00023125"/>
    </source>
</evidence>
<feature type="binding site" evidence="8">
    <location>
        <position position="234"/>
    </location>
    <ligand>
        <name>Mn(2+)</name>
        <dbReference type="ChEBI" id="CHEBI:29035"/>
    </ligand>
</feature>
<dbReference type="InterPro" id="IPR033641">
    <property type="entry name" value="Cas1_I-E"/>
</dbReference>
<comment type="cofactor">
    <cofactor evidence="8">
        <name>Mg(2+)</name>
        <dbReference type="ChEBI" id="CHEBI:18420"/>
    </cofactor>
    <cofactor evidence="8">
        <name>Mn(2+)</name>
        <dbReference type="ChEBI" id="CHEBI:29035"/>
    </cofactor>
</comment>
<dbReference type="GO" id="GO:0016787">
    <property type="term" value="F:hydrolase activity"/>
    <property type="evidence" value="ECO:0007669"/>
    <property type="project" value="UniProtKB-KW"/>
</dbReference>
<evidence type="ECO:0000256" key="4">
    <source>
        <dbReference type="ARBA" id="ARBA00022801"/>
    </source>
</evidence>
<keyword evidence="6 8" id="KW-0051">Antiviral defense</keyword>
<dbReference type="PANTHER" id="PTHR34353">
    <property type="entry name" value="CRISPR-ASSOCIATED ENDONUCLEASE CAS1 1"/>
    <property type="match status" value="1"/>
</dbReference>
<dbReference type="GO" id="GO:0003677">
    <property type="term" value="F:DNA binding"/>
    <property type="evidence" value="ECO:0007669"/>
    <property type="project" value="UniProtKB-KW"/>
</dbReference>
<evidence type="ECO:0000256" key="9">
    <source>
        <dbReference type="SAM" id="MobiDB-lite"/>
    </source>
</evidence>
<feature type="binding site" evidence="8">
    <location>
        <position position="154"/>
    </location>
    <ligand>
        <name>Mn(2+)</name>
        <dbReference type="ChEBI" id="CHEBI:29035"/>
    </ligand>
</feature>
<protein>
    <recommendedName>
        <fullName evidence="8">CRISPR-associated endonuclease Cas1</fullName>
        <ecNumber evidence="8">3.1.-.-</ecNumber>
    </recommendedName>
</protein>
<evidence type="ECO:0000256" key="2">
    <source>
        <dbReference type="ARBA" id="ARBA00022723"/>
    </source>
</evidence>